<protein>
    <submittedName>
        <fullName evidence="2">Uncharacterized protein</fullName>
    </submittedName>
</protein>
<organism evidence="2 3">
    <name type="scientific">Geodermatophilus saharensis</name>
    <dbReference type="NCBI Taxonomy" id="1137994"/>
    <lineage>
        <taxon>Bacteria</taxon>
        <taxon>Bacillati</taxon>
        <taxon>Actinomycetota</taxon>
        <taxon>Actinomycetes</taxon>
        <taxon>Geodermatophilales</taxon>
        <taxon>Geodermatophilaceae</taxon>
        <taxon>Geodermatophilus</taxon>
    </lineage>
</organism>
<evidence type="ECO:0000313" key="2">
    <source>
        <dbReference type="EMBL" id="SNS40663.1"/>
    </source>
</evidence>
<feature type="compositionally biased region" description="Basic and acidic residues" evidence="1">
    <location>
        <begin position="38"/>
        <end position="49"/>
    </location>
</feature>
<dbReference type="OrthoDB" id="128043at2"/>
<dbReference type="EMBL" id="FZOH01000004">
    <property type="protein sequence ID" value="SNS40663.1"/>
    <property type="molecule type" value="Genomic_DNA"/>
</dbReference>
<dbReference type="AlphaFoldDB" id="A0A239E9F7"/>
<reference evidence="3" key="1">
    <citation type="submission" date="2017-06" db="EMBL/GenBank/DDBJ databases">
        <authorList>
            <person name="Varghese N."/>
            <person name="Submissions S."/>
        </authorList>
    </citation>
    <scope>NUCLEOTIDE SEQUENCE [LARGE SCALE GENOMIC DNA]</scope>
    <source>
        <strain evidence="3">DSM 45423</strain>
    </source>
</reference>
<name>A0A239E9F7_9ACTN</name>
<dbReference type="Proteomes" id="UP000198386">
    <property type="component" value="Unassembled WGS sequence"/>
</dbReference>
<sequence>MRAPVRLAAPALGLAAAHGAGWGVGALVGPVAAAPAAEEHAGDVPHTEGGHAGAAAEAPHDRPAGLAVSTEGHTLDLAAGALPAGDAVPLSSRLLGPDGAPVTAYETLHEQDLHLVVVRRDLTGSQHLHPALAADGTWTTTTAPPCSP</sequence>
<feature type="region of interest" description="Disordered" evidence="1">
    <location>
        <begin position="38"/>
        <end position="68"/>
    </location>
</feature>
<evidence type="ECO:0000256" key="1">
    <source>
        <dbReference type="SAM" id="MobiDB-lite"/>
    </source>
</evidence>
<keyword evidence="3" id="KW-1185">Reference proteome</keyword>
<gene>
    <name evidence="2" type="ORF">SAMN04488107_2426</name>
</gene>
<evidence type="ECO:0000313" key="3">
    <source>
        <dbReference type="Proteomes" id="UP000198386"/>
    </source>
</evidence>
<proteinExistence type="predicted"/>
<dbReference type="RefSeq" id="WP_089404166.1">
    <property type="nucleotide sequence ID" value="NZ_FZOH01000004.1"/>
</dbReference>
<accession>A0A239E9F7</accession>